<feature type="region of interest" description="Disordered" evidence="4">
    <location>
        <begin position="146"/>
        <end position="190"/>
    </location>
</feature>
<dbReference type="Pfam" id="PF11566">
    <property type="entry name" value="PI31_Prot_N"/>
    <property type="match status" value="1"/>
</dbReference>
<evidence type="ECO:0000313" key="7">
    <source>
        <dbReference type="Proteomes" id="UP000827092"/>
    </source>
</evidence>
<protein>
    <recommendedName>
        <fullName evidence="2">Proteasome inhibitor PI31 subunit</fullName>
    </recommendedName>
</protein>
<evidence type="ECO:0000256" key="4">
    <source>
        <dbReference type="SAM" id="MobiDB-lite"/>
    </source>
</evidence>
<dbReference type="AlphaFoldDB" id="A0AAV6UPQ2"/>
<dbReference type="GO" id="GO:0043161">
    <property type="term" value="P:proteasome-mediated ubiquitin-dependent protein catabolic process"/>
    <property type="evidence" value="ECO:0007669"/>
    <property type="project" value="InterPro"/>
</dbReference>
<dbReference type="EMBL" id="JAFNEN010000310">
    <property type="protein sequence ID" value="KAG8186175.1"/>
    <property type="molecule type" value="Genomic_DNA"/>
</dbReference>
<evidence type="ECO:0000256" key="3">
    <source>
        <dbReference type="ARBA" id="ARBA00022942"/>
    </source>
</evidence>
<comment type="caution">
    <text evidence="6">The sequence shown here is derived from an EMBL/GenBank/DDBJ whole genome shotgun (WGS) entry which is preliminary data.</text>
</comment>
<feature type="region of interest" description="Disordered" evidence="4">
    <location>
        <begin position="218"/>
        <end position="276"/>
    </location>
</feature>
<evidence type="ECO:0000256" key="1">
    <source>
        <dbReference type="ARBA" id="ARBA00006405"/>
    </source>
</evidence>
<dbReference type="InterPro" id="IPR021625">
    <property type="entry name" value="PI31_Prot_N"/>
</dbReference>
<evidence type="ECO:0000256" key="2">
    <source>
        <dbReference type="ARBA" id="ARBA00015575"/>
    </source>
</evidence>
<proteinExistence type="inferred from homology"/>
<feature type="compositionally biased region" description="Polar residues" evidence="4">
    <location>
        <begin position="156"/>
        <end position="173"/>
    </location>
</feature>
<dbReference type="GO" id="GO:0004866">
    <property type="term" value="F:endopeptidase inhibitor activity"/>
    <property type="evidence" value="ECO:0007669"/>
    <property type="project" value="InterPro"/>
</dbReference>
<evidence type="ECO:0000313" key="6">
    <source>
        <dbReference type="EMBL" id="KAG8186175.1"/>
    </source>
</evidence>
<organism evidence="6 7">
    <name type="scientific">Oedothorax gibbosus</name>
    <dbReference type="NCBI Taxonomy" id="931172"/>
    <lineage>
        <taxon>Eukaryota</taxon>
        <taxon>Metazoa</taxon>
        <taxon>Ecdysozoa</taxon>
        <taxon>Arthropoda</taxon>
        <taxon>Chelicerata</taxon>
        <taxon>Arachnida</taxon>
        <taxon>Araneae</taxon>
        <taxon>Araneomorphae</taxon>
        <taxon>Entelegynae</taxon>
        <taxon>Araneoidea</taxon>
        <taxon>Linyphiidae</taxon>
        <taxon>Erigoninae</taxon>
        <taxon>Oedothorax</taxon>
    </lineage>
</organism>
<dbReference type="Gene3D" id="3.40.1000.30">
    <property type="match status" value="1"/>
</dbReference>
<keyword evidence="7" id="KW-1185">Reference proteome</keyword>
<dbReference type="Proteomes" id="UP000827092">
    <property type="component" value="Unassembled WGS sequence"/>
</dbReference>
<dbReference type="InterPro" id="IPR045128">
    <property type="entry name" value="PI31-like"/>
</dbReference>
<feature type="compositionally biased region" description="Basic and acidic residues" evidence="4">
    <location>
        <begin position="261"/>
        <end position="270"/>
    </location>
</feature>
<evidence type="ECO:0000259" key="5">
    <source>
        <dbReference type="Pfam" id="PF11566"/>
    </source>
</evidence>
<name>A0AAV6UPQ2_9ARAC</name>
<dbReference type="GO" id="GO:0000502">
    <property type="term" value="C:proteasome complex"/>
    <property type="evidence" value="ECO:0007669"/>
    <property type="project" value="UniProtKB-KW"/>
</dbReference>
<keyword evidence="3" id="KW-0647">Proteasome</keyword>
<gene>
    <name evidence="6" type="ORF">JTE90_011999</name>
</gene>
<accession>A0AAV6UPQ2</accession>
<feature type="domain" description="PI31 proteasome regulator N-terminal" evidence="5">
    <location>
        <begin position="16"/>
        <end position="149"/>
    </location>
</feature>
<sequence length="276" mass="30939">MSRIRGLELLFSLVKDQLQSKQDCVVAALHCLLINESLQCVGLGEEFSDADSSTELLPRDWNENQEVYTLRYTSKDHKNKFLVKVVKAGQVMHVNILLNEDITAAMSVNVDKNISDDYNSDFSSTYLDVEGLVTIFRRNILEQLIEQPRPKEKKSPMSSDQQRPPSPSANNSLFVPPRPRPVSDFDDDRFGVRDPFPPIGGRDLDPLGRSSGGGMLFDPFDMDRRGRGPNFPPGLPRGAVPPGARFDPFGPGIPGPNRGRPNPDHFRRPDDFDDFM</sequence>
<comment type="similarity">
    <text evidence="1">Belongs to the proteasome inhibitor PI31 family.</text>
</comment>
<dbReference type="PANTHER" id="PTHR13266">
    <property type="entry name" value="PROTEASOME INHIBITOR"/>
    <property type="match status" value="1"/>
</dbReference>
<dbReference type="GO" id="GO:0070628">
    <property type="term" value="F:proteasome binding"/>
    <property type="evidence" value="ECO:0007669"/>
    <property type="project" value="InterPro"/>
</dbReference>
<dbReference type="PANTHER" id="PTHR13266:SF1">
    <property type="entry name" value="PROTEASOME INHIBITOR PI31 SUBUNIT"/>
    <property type="match status" value="1"/>
</dbReference>
<reference evidence="6 7" key="1">
    <citation type="journal article" date="2022" name="Nat. Ecol. Evol.">
        <title>A masculinizing supergene underlies an exaggerated male reproductive morph in a spider.</title>
        <authorList>
            <person name="Hendrickx F."/>
            <person name="De Corte Z."/>
            <person name="Sonet G."/>
            <person name="Van Belleghem S.M."/>
            <person name="Kostlbacher S."/>
            <person name="Vangestel C."/>
        </authorList>
    </citation>
    <scope>NUCLEOTIDE SEQUENCE [LARGE SCALE GENOMIC DNA]</scope>
    <source>
        <strain evidence="6">W744_W776</strain>
    </source>
</reference>